<accession>A0ABQ3GEJ0</accession>
<comment type="caution">
    <text evidence="2">The sequence shown here is derived from an EMBL/GenBank/DDBJ whole genome shotgun (WGS) entry which is preliminary data.</text>
</comment>
<dbReference type="EMBL" id="BMYK01000039">
    <property type="protein sequence ID" value="GHD02304.1"/>
    <property type="molecule type" value="Genomic_DNA"/>
</dbReference>
<dbReference type="SMART" id="SM00507">
    <property type="entry name" value="HNHc"/>
    <property type="match status" value="1"/>
</dbReference>
<dbReference type="RefSeq" id="WP_189690665.1">
    <property type="nucleotide sequence ID" value="NZ_BMYK01000039.1"/>
</dbReference>
<evidence type="ECO:0000259" key="1">
    <source>
        <dbReference type="SMART" id="SM00507"/>
    </source>
</evidence>
<keyword evidence="3" id="KW-1185">Reference proteome</keyword>
<dbReference type="Proteomes" id="UP000626210">
    <property type="component" value="Unassembled WGS sequence"/>
</dbReference>
<feature type="domain" description="HNH nuclease" evidence="1">
    <location>
        <begin position="19"/>
        <end position="70"/>
    </location>
</feature>
<organism evidence="2 3">
    <name type="scientific">Pseudorhodoferax aquiterrae</name>
    <dbReference type="NCBI Taxonomy" id="747304"/>
    <lineage>
        <taxon>Bacteria</taxon>
        <taxon>Pseudomonadati</taxon>
        <taxon>Pseudomonadota</taxon>
        <taxon>Betaproteobacteria</taxon>
        <taxon>Burkholderiales</taxon>
        <taxon>Comamonadaceae</taxon>
    </lineage>
</organism>
<dbReference type="Gene3D" id="1.10.30.50">
    <property type="match status" value="1"/>
</dbReference>
<dbReference type="CDD" id="cd00085">
    <property type="entry name" value="HNHc"/>
    <property type="match status" value="1"/>
</dbReference>
<evidence type="ECO:0000313" key="3">
    <source>
        <dbReference type="Proteomes" id="UP000626210"/>
    </source>
</evidence>
<dbReference type="Pfam" id="PF01844">
    <property type="entry name" value="HNH"/>
    <property type="match status" value="1"/>
</dbReference>
<evidence type="ECO:0000313" key="2">
    <source>
        <dbReference type="EMBL" id="GHD02304.1"/>
    </source>
</evidence>
<gene>
    <name evidence="2" type="ORF">GCM10007320_61430</name>
</gene>
<protein>
    <recommendedName>
        <fullName evidence="1">HNH nuclease domain-containing protein</fullName>
    </recommendedName>
</protein>
<dbReference type="InterPro" id="IPR003615">
    <property type="entry name" value="HNH_nuc"/>
</dbReference>
<dbReference type="InterPro" id="IPR002711">
    <property type="entry name" value="HNH"/>
</dbReference>
<name>A0ABQ3GEJ0_9BURK</name>
<proteinExistence type="predicted"/>
<reference evidence="3" key="1">
    <citation type="journal article" date="2019" name="Int. J. Syst. Evol. Microbiol.">
        <title>The Global Catalogue of Microorganisms (GCM) 10K type strain sequencing project: providing services to taxonomists for standard genome sequencing and annotation.</title>
        <authorList>
            <consortium name="The Broad Institute Genomics Platform"/>
            <consortium name="The Broad Institute Genome Sequencing Center for Infectious Disease"/>
            <person name="Wu L."/>
            <person name="Ma J."/>
        </authorList>
    </citation>
    <scope>NUCLEOTIDE SEQUENCE [LARGE SCALE GENOMIC DNA]</scope>
    <source>
        <strain evidence="3">KCTC 23314</strain>
    </source>
</reference>
<sequence>MKHDNNDSRLRGRKGTARRLRIWALDPTCAACQRVTDYPDGFQLDHIKALVNGGADEDHNLQVLCHACHRDKTAKDLGHTVKVQVGLDGWPV</sequence>